<evidence type="ECO:0000313" key="2">
    <source>
        <dbReference type="Proteomes" id="UP000638648"/>
    </source>
</evidence>
<dbReference type="NCBIfam" id="TIGR02678">
    <property type="entry name" value="TIGR02678 family protein"/>
    <property type="match status" value="1"/>
</dbReference>
<keyword evidence="2" id="KW-1185">Reference proteome</keyword>
<reference evidence="1" key="1">
    <citation type="submission" date="2020-10" db="EMBL/GenBank/DDBJ databases">
        <title>Sequencing the genomes of 1000 actinobacteria strains.</title>
        <authorList>
            <person name="Klenk H.-P."/>
        </authorList>
    </citation>
    <scope>NUCLEOTIDE SEQUENCE</scope>
    <source>
        <strain evidence="1">DSM 45354</strain>
    </source>
</reference>
<accession>A0A927MWE7</accession>
<dbReference type="EMBL" id="JADBEM010000001">
    <property type="protein sequence ID" value="MBE1604542.1"/>
    <property type="molecule type" value="Genomic_DNA"/>
</dbReference>
<name>A0A927MWE7_9ACTN</name>
<evidence type="ECO:0000313" key="1">
    <source>
        <dbReference type="EMBL" id="MBE1604542.1"/>
    </source>
</evidence>
<organism evidence="1 2">
    <name type="scientific">Actinopolymorpha pittospori</name>
    <dbReference type="NCBI Taxonomy" id="648752"/>
    <lineage>
        <taxon>Bacteria</taxon>
        <taxon>Bacillati</taxon>
        <taxon>Actinomycetota</taxon>
        <taxon>Actinomycetes</taxon>
        <taxon>Propionibacteriales</taxon>
        <taxon>Actinopolymorphaceae</taxon>
        <taxon>Actinopolymorpha</taxon>
    </lineage>
</organism>
<protein>
    <submittedName>
        <fullName evidence="1">Uncharacterized protein (TIGR02678 family)</fullName>
    </submittedName>
</protein>
<dbReference type="Pfam" id="PF09661">
    <property type="entry name" value="DUF2398"/>
    <property type="match status" value="1"/>
</dbReference>
<sequence>MTDFATELAAERRIAARLLLKYPLVTRTSHPEEFPLVRRHADDLVAQFRQLLGYRLVVEAGFARLHKAGLDRDAGHHLTRTSGSPFTPRTYAYLALALSALTTAPEQLLFSELLTHIRAAAAEAGIDLGDVNRAVEKRALVAALKQLTAWGILSEDEGSMESYVGDERAEALLTIDREIARRMISGPVGQATSAPDLIARAADPGPGGARHSVRRRLVETPVVYVDDLTDDERDWLRRNQRREQRIFEEALGLDTEIRAEGVALFDHAEELTDLDFPAAGTIGWLALLLLERLVTSLRPAEPTVSVPVPDDLIGELLDQLVERHGKAFAKELLDHPDQLRHAVLDRLRAMRLAAQGPSGWVLLAAAARYAPEGHR</sequence>
<proteinExistence type="predicted"/>
<gene>
    <name evidence="1" type="ORF">HEB94_001390</name>
</gene>
<dbReference type="InterPro" id="IPR013494">
    <property type="entry name" value="CHP02678"/>
</dbReference>
<dbReference type="AlphaFoldDB" id="A0A927MWE7"/>
<dbReference type="Proteomes" id="UP000638648">
    <property type="component" value="Unassembled WGS sequence"/>
</dbReference>
<comment type="caution">
    <text evidence="1">The sequence shown here is derived from an EMBL/GenBank/DDBJ whole genome shotgun (WGS) entry which is preliminary data.</text>
</comment>
<dbReference type="RefSeq" id="WP_192749059.1">
    <property type="nucleotide sequence ID" value="NZ_BAABJL010000126.1"/>
</dbReference>